<name>A0ACB8SJF9_9AGAM</name>
<reference evidence="1" key="2">
    <citation type="journal article" date="2022" name="New Phytol.">
        <title>Evolutionary transition to the ectomycorrhizal habit in the genomes of a hyperdiverse lineage of mushroom-forming fungi.</title>
        <authorList>
            <person name="Looney B."/>
            <person name="Miyauchi S."/>
            <person name="Morin E."/>
            <person name="Drula E."/>
            <person name="Courty P.E."/>
            <person name="Kohler A."/>
            <person name="Kuo A."/>
            <person name="LaButti K."/>
            <person name="Pangilinan J."/>
            <person name="Lipzen A."/>
            <person name="Riley R."/>
            <person name="Andreopoulos W."/>
            <person name="He G."/>
            <person name="Johnson J."/>
            <person name="Nolan M."/>
            <person name="Tritt A."/>
            <person name="Barry K.W."/>
            <person name="Grigoriev I.V."/>
            <person name="Nagy L.G."/>
            <person name="Hibbett D."/>
            <person name="Henrissat B."/>
            <person name="Matheny P.B."/>
            <person name="Labbe J."/>
            <person name="Martin F.M."/>
        </authorList>
    </citation>
    <scope>NUCLEOTIDE SEQUENCE</scope>
    <source>
        <strain evidence="1">HHB10654</strain>
    </source>
</reference>
<accession>A0ACB8SJF9</accession>
<sequence>LLTSRQKSCLSRPALNRHVEEGGILSVLKRQDMSADETDPENPTGKKAPKTFRSIPLEWRSPAFVAFLHKLDDIYRDNWRHPTDKRATSGNPPRHRVHPNINFQEGIPHSGLPRNCYHPEFLASLRPWQLRNLDIIDEDYDFAIPDDEL</sequence>
<comment type="caution">
    <text evidence="1">The sequence shown here is derived from an EMBL/GenBank/DDBJ whole genome shotgun (WGS) entry which is preliminary data.</text>
</comment>
<evidence type="ECO:0000313" key="1">
    <source>
        <dbReference type="EMBL" id="KAI0055836.1"/>
    </source>
</evidence>
<organism evidence="1 2">
    <name type="scientific">Artomyces pyxidatus</name>
    <dbReference type="NCBI Taxonomy" id="48021"/>
    <lineage>
        <taxon>Eukaryota</taxon>
        <taxon>Fungi</taxon>
        <taxon>Dikarya</taxon>
        <taxon>Basidiomycota</taxon>
        <taxon>Agaricomycotina</taxon>
        <taxon>Agaricomycetes</taxon>
        <taxon>Russulales</taxon>
        <taxon>Auriscalpiaceae</taxon>
        <taxon>Artomyces</taxon>
    </lineage>
</organism>
<keyword evidence="2" id="KW-1185">Reference proteome</keyword>
<proteinExistence type="predicted"/>
<protein>
    <submittedName>
        <fullName evidence="1">Uncharacterized protein</fullName>
    </submittedName>
</protein>
<evidence type="ECO:0000313" key="2">
    <source>
        <dbReference type="Proteomes" id="UP000814140"/>
    </source>
</evidence>
<feature type="non-terminal residue" evidence="1">
    <location>
        <position position="1"/>
    </location>
</feature>
<dbReference type="EMBL" id="MU277277">
    <property type="protein sequence ID" value="KAI0055836.1"/>
    <property type="molecule type" value="Genomic_DNA"/>
</dbReference>
<dbReference type="Proteomes" id="UP000814140">
    <property type="component" value="Unassembled WGS sequence"/>
</dbReference>
<gene>
    <name evidence="1" type="ORF">BV25DRAFT_1815066</name>
</gene>
<reference evidence="1" key="1">
    <citation type="submission" date="2021-03" db="EMBL/GenBank/DDBJ databases">
        <authorList>
            <consortium name="DOE Joint Genome Institute"/>
            <person name="Ahrendt S."/>
            <person name="Looney B.P."/>
            <person name="Miyauchi S."/>
            <person name="Morin E."/>
            <person name="Drula E."/>
            <person name="Courty P.E."/>
            <person name="Chicoki N."/>
            <person name="Fauchery L."/>
            <person name="Kohler A."/>
            <person name="Kuo A."/>
            <person name="Labutti K."/>
            <person name="Pangilinan J."/>
            <person name="Lipzen A."/>
            <person name="Riley R."/>
            <person name="Andreopoulos W."/>
            <person name="He G."/>
            <person name="Johnson J."/>
            <person name="Barry K.W."/>
            <person name="Grigoriev I.V."/>
            <person name="Nagy L."/>
            <person name="Hibbett D."/>
            <person name="Henrissat B."/>
            <person name="Matheny P.B."/>
            <person name="Labbe J."/>
            <person name="Martin F."/>
        </authorList>
    </citation>
    <scope>NUCLEOTIDE SEQUENCE</scope>
    <source>
        <strain evidence="1">HHB10654</strain>
    </source>
</reference>